<accession>A0ABS8C686</accession>
<evidence type="ECO:0000256" key="1">
    <source>
        <dbReference type="ARBA" id="ARBA00004651"/>
    </source>
</evidence>
<feature type="transmembrane region" description="Helical" evidence="7">
    <location>
        <begin position="25"/>
        <end position="44"/>
    </location>
</feature>
<dbReference type="GO" id="GO:0005524">
    <property type="term" value="F:ATP binding"/>
    <property type="evidence" value="ECO:0007669"/>
    <property type="project" value="UniProtKB-KW"/>
</dbReference>
<keyword evidence="5 7" id="KW-1133">Transmembrane helix</keyword>
<evidence type="ECO:0000259" key="9">
    <source>
        <dbReference type="PROSITE" id="PS50929"/>
    </source>
</evidence>
<dbReference type="InterPro" id="IPR027417">
    <property type="entry name" value="P-loop_NTPase"/>
</dbReference>
<keyword evidence="11" id="KW-1185">Reference proteome</keyword>
<sequence length="558" mass="61793">MPSHKNLQALRFWLDIFLQQNKHRLVLGALLAIATALSGIALLALSGWFITATAVAGAALLLGGIFMLDIYLPGGGIRFFALSRTVSRYFERLYNHDTVLRQLAKSRVVLFKGLQQLPRSMSKNFSDTDWLSRLTAELDSLDNLYLRLLLPPVISVIATVFFFGILAIWLPSFALFTLGLLLLFMAIALRLFGNANVTTGRELAQQFTDTRAEVVAHIDGLAELYASKTTAFNQQPLLKSIEHIYQLESRLQLMQARLQLGVNTMQAIVFSALLLSVLVAFVAGTLTGPLAVMFLLGWLGVAELLTGLPLQFSHLGKTVYAAKRLAGFAQTPAPLSPLTKQVSCIQCEIFNHPQITSSKLHPLSLRLTKQQPWLLLTGVSGSGKSTVAAALAAEHTSPHITLSINQTDLTAAETQPYRQAVAYLEQQNAIFADTLRYNLQLGLAPLTDADLWQVLRLVELDEWARTLSQGLDTWLGDVGQNLSGGQARRLTLARLILHNPMLIILDEPFNGLDSTMAKRIWQNILPWLQGRFVLLLLHHKPSDFKDIAQFEHKILHSS</sequence>
<feature type="transmembrane region" description="Helical" evidence="7">
    <location>
        <begin position="50"/>
        <end position="72"/>
    </location>
</feature>
<dbReference type="Gene3D" id="3.40.50.300">
    <property type="entry name" value="P-loop containing nucleotide triphosphate hydrolases"/>
    <property type="match status" value="1"/>
</dbReference>
<dbReference type="InterPro" id="IPR036640">
    <property type="entry name" value="ABC1_TM_sf"/>
</dbReference>
<feature type="transmembrane region" description="Helical" evidence="7">
    <location>
        <begin position="175"/>
        <end position="193"/>
    </location>
</feature>
<comment type="caution">
    <text evidence="10">The sequence shown here is derived from an EMBL/GenBank/DDBJ whole genome shotgun (WGS) entry which is preliminary data.</text>
</comment>
<dbReference type="PROSITE" id="PS50893">
    <property type="entry name" value="ABC_TRANSPORTER_2"/>
    <property type="match status" value="1"/>
</dbReference>
<dbReference type="SMART" id="SM00382">
    <property type="entry name" value="AAA"/>
    <property type="match status" value="1"/>
</dbReference>
<keyword evidence="2 7" id="KW-0812">Transmembrane</keyword>
<evidence type="ECO:0000313" key="11">
    <source>
        <dbReference type="Proteomes" id="UP000633814"/>
    </source>
</evidence>
<dbReference type="SUPFAM" id="SSF52540">
    <property type="entry name" value="P-loop containing nucleoside triphosphate hydrolases"/>
    <property type="match status" value="1"/>
</dbReference>
<feature type="transmembrane region" description="Helical" evidence="7">
    <location>
        <begin position="148"/>
        <end position="169"/>
    </location>
</feature>
<evidence type="ECO:0000256" key="6">
    <source>
        <dbReference type="ARBA" id="ARBA00023136"/>
    </source>
</evidence>
<dbReference type="InterPro" id="IPR011527">
    <property type="entry name" value="ABC1_TM_dom"/>
</dbReference>
<dbReference type="InterPro" id="IPR017871">
    <property type="entry name" value="ABC_transporter-like_CS"/>
</dbReference>
<dbReference type="PROSITE" id="PS50929">
    <property type="entry name" value="ABC_TM1F"/>
    <property type="match status" value="1"/>
</dbReference>
<evidence type="ECO:0000313" key="10">
    <source>
        <dbReference type="EMBL" id="MCB5227858.1"/>
    </source>
</evidence>
<evidence type="ECO:0000259" key="8">
    <source>
        <dbReference type="PROSITE" id="PS50893"/>
    </source>
</evidence>
<dbReference type="InterPro" id="IPR039421">
    <property type="entry name" value="Type_1_exporter"/>
</dbReference>
<protein>
    <submittedName>
        <fullName evidence="10">ATP-binding cassette domain-containing protein</fullName>
    </submittedName>
</protein>
<dbReference type="Gene3D" id="1.20.1560.10">
    <property type="entry name" value="ABC transporter type 1, transmembrane domain"/>
    <property type="match status" value="1"/>
</dbReference>
<keyword evidence="6 7" id="KW-0472">Membrane</keyword>
<dbReference type="PANTHER" id="PTHR24221:SF653">
    <property type="entry name" value="TRANSPORT ATP-BINDING PROTEIN CYDC"/>
    <property type="match status" value="1"/>
</dbReference>
<keyword evidence="4 10" id="KW-0067">ATP-binding</keyword>
<feature type="transmembrane region" description="Helical" evidence="7">
    <location>
        <begin position="260"/>
        <end position="284"/>
    </location>
</feature>
<proteinExistence type="predicted"/>
<dbReference type="SUPFAM" id="SSF90123">
    <property type="entry name" value="ABC transporter transmembrane region"/>
    <property type="match status" value="1"/>
</dbReference>
<evidence type="ECO:0000256" key="4">
    <source>
        <dbReference type="ARBA" id="ARBA00022840"/>
    </source>
</evidence>
<evidence type="ECO:0000256" key="2">
    <source>
        <dbReference type="ARBA" id="ARBA00022692"/>
    </source>
</evidence>
<reference evidence="10 11" key="1">
    <citation type="submission" date="2021-10" db="EMBL/GenBank/DDBJ databases">
        <title>Alishewanella koreense sp. nov. isolated from seawater of southwestern coast in South Korea and the proposal for the reclassification of Rheinheimera perlucida and Rheinheimera tuosuensis as Arsukibacterium perlucida and Arsukibacterium tuosuensis.</title>
        <authorList>
            <person name="Kim K.H."/>
            <person name="Ruan W."/>
            <person name="Kim K.R."/>
            <person name="Baek J.H."/>
            <person name="Jeon C.O."/>
        </authorList>
    </citation>
    <scope>NUCLEOTIDE SEQUENCE [LARGE SCALE GENOMIC DNA]</scope>
    <source>
        <strain evidence="10 11">16-MA</strain>
    </source>
</reference>
<dbReference type="EMBL" id="JAEINI020000011">
    <property type="protein sequence ID" value="MCB5227858.1"/>
    <property type="molecule type" value="Genomic_DNA"/>
</dbReference>
<dbReference type="InterPro" id="IPR003439">
    <property type="entry name" value="ABC_transporter-like_ATP-bd"/>
</dbReference>
<evidence type="ECO:0000256" key="7">
    <source>
        <dbReference type="SAM" id="Phobius"/>
    </source>
</evidence>
<gene>
    <name evidence="10" type="ORF">JAO78_013655</name>
</gene>
<dbReference type="Proteomes" id="UP000633814">
    <property type="component" value="Unassembled WGS sequence"/>
</dbReference>
<keyword evidence="3" id="KW-0547">Nucleotide-binding</keyword>
<dbReference type="PANTHER" id="PTHR24221">
    <property type="entry name" value="ATP-BINDING CASSETTE SUB-FAMILY B"/>
    <property type="match status" value="1"/>
</dbReference>
<feature type="domain" description="ABC transmembrane type-1" evidence="9">
    <location>
        <begin position="26"/>
        <end position="296"/>
    </location>
</feature>
<organism evidence="10 11">
    <name type="scientific">Alishewanella maricola</name>
    <dbReference type="NCBI Taxonomy" id="2795740"/>
    <lineage>
        <taxon>Bacteria</taxon>
        <taxon>Pseudomonadati</taxon>
        <taxon>Pseudomonadota</taxon>
        <taxon>Gammaproteobacteria</taxon>
        <taxon>Alteromonadales</taxon>
        <taxon>Alteromonadaceae</taxon>
        <taxon>Alishewanella</taxon>
    </lineage>
</organism>
<comment type="subcellular location">
    <subcellularLocation>
        <location evidence="1">Cell membrane</location>
        <topology evidence="1">Multi-pass membrane protein</topology>
    </subcellularLocation>
</comment>
<feature type="domain" description="ABC transporter" evidence="8">
    <location>
        <begin position="345"/>
        <end position="557"/>
    </location>
</feature>
<dbReference type="InterPro" id="IPR003593">
    <property type="entry name" value="AAA+_ATPase"/>
</dbReference>
<evidence type="ECO:0000256" key="5">
    <source>
        <dbReference type="ARBA" id="ARBA00022989"/>
    </source>
</evidence>
<dbReference type="RefSeq" id="WP_226751922.1">
    <property type="nucleotide sequence ID" value="NZ_JAEINI020000011.1"/>
</dbReference>
<name>A0ABS8C686_9ALTE</name>
<dbReference type="Pfam" id="PF00005">
    <property type="entry name" value="ABC_tran"/>
    <property type="match status" value="1"/>
</dbReference>
<evidence type="ECO:0000256" key="3">
    <source>
        <dbReference type="ARBA" id="ARBA00022741"/>
    </source>
</evidence>
<dbReference type="PROSITE" id="PS00211">
    <property type="entry name" value="ABC_TRANSPORTER_1"/>
    <property type="match status" value="1"/>
</dbReference>